<dbReference type="EMBL" id="GBRH01234741">
    <property type="protein sequence ID" value="JAD63154.1"/>
    <property type="molecule type" value="Transcribed_RNA"/>
</dbReference>
<protein>
    <submittedName>
        <fullName evidence="1">Uncharacterized protein</fullName>
    </submittedName>
</protein>
<evidence type="ECO:0000313" key="1">
    <source>
        <dbReference type="EMBL" id="JAD63154.1"/>
    </source>
</evidence>
<reference evidence="1" key="2">
    <citation type="journal article" date="2015" name="Data Brief">
        <title>Shoot transcriptome of the giant reed, Arundo donax.</title>
        <authorList>
            <person name="Barrero R.A."/>
            <person name="Guerrero F.D."/>
            <person name="Moolhuijzen P."/>
            <person name="Goolsby J.A."/>
            <person name="Tidwell J."/>
            <person name="Bellgard S.E."/>
            <person name="Bellgard M.I."/>
        </authorList>
    </citation>
    <scope>NUCLEOTIDE SEQUENCE</scope>
    <source>
        <tissue evidence="1">Shoot tissue taken approximately 20 cm above the soil surface</tissue>
    </source>
</reference>
<dbReference type="AlphaFoldDB" id="A0A0A9BGT6"/>
<organism evidence="1">
    <name type="scientific">Arundo donax</name>
    <name type="common">Giant reed</name>
    <name type="synonym">Donax arundinaceus</name>
    <dbReference type="NCBI Taxonomy" id="35708"/>
    <lineage>
        <taxon>Eukaryota</taxon>
        <taxon>Viridiplantae</taxon>
        <taxon>Streptophyta</taxon>
        <taxon>Embryophyta</taxon>
        <taxon>Tracheophyta</taxon>
        <taxon>Spermatophyta</taxon>
        <taxon>Magnoliopsida</taxon>
        <taxon>Liliopsida</taxon>
        <taxon>Poales</taxon>
        <taxon>Poaceae</taxon>
        <taxon>PACMAD clade</taxon>
        <taxon>Arundinoideae</taxon>
        <taxon>Arundineae</taxon>
        <taxon>Arundo</taxon>
    </lineage>
</organism>
<proteinExistence type="predicted"/>
<reference evidence="1" key="1">
    <citation type="submission" date="2014-09" db="EMBL/GenBank/DDBJ databases">
        <authorList>
            <person name="Magalhaes I.L.F."/>
            <person name="Oliveira U."/>
            <person name="Santos F.R."/>
            <person name="Vidigal T.H.D.A."/>
            <person name="Brescovit A.D."/>
            <person name="Santos A.J."/>
        </authorList>
    </citation>
    <scope>NUCLEOTIDE SEQUENCE</scope>
    <source>
        <tissue evidence="1">Shoot tissue taken approximately 20 cm above the soil surface</tissue>
    </source>
</reference>
<accession>A0A0A9BGT6</accession>
<sequence>MIIFTQTRIRSNQIAAKILLCIVGQLFKRM</sequence>
<name>A0A0A9BGT6_ARUDO</name>